<dbReference type="Pfam" id="PF00782">
    <property type="entry name" value="DSPc"/>
    <property type="match status" value="1"/>
</dbReference>
<feature type="domain" description="Tyrosine-protein phosphatase" evidence="6">
    <location>
        <begin position="1"/>
        <end position="81"/>
    </location>
</feature>
<dbReference type="InterPro" id="IPR000340">
    <property type="entry name" value="Dual-sp_phosphatase_cat-dom"/>
</dbReference>
<dbReference type="CDD" id="cd14498">
    <property type="entry name" value="DSP"/>
    <property type="match status" value="1"/>
</dbReference>
<evidence type="ECO:0000259" key="7">
    <source>
        <dbReference type="PROSITE" id="PS50056"/>
    </source>
</evidence>
<gene>
    <name evidence="8" type="ORF">BCR44DRAFT_129876</name>
</gene>
<protein>
    <recommendedName>
        <fullName evidence="2">protein-tyrosine-phosphatase</fullName>
        <ecNumber evidence="2">3.1.3.48</ecNumber>
    </recommendedName>
</protein>
<dbReference type="PANTHER" id="PTHR10159">
    <property type="entry name" value="DUAL SPECIFICITY PROTEIN PHOSPHATASE"/>
    <property type="match status" value="1"/>
</dbReference>
<dbReference type="AlphaFoldDB" id="A0A1Y2HMB8"/>
<keyword evidence="5" id="KW-1133">Transmembrane helix</keyword>
<dbReference type="InterPro" id="IPR029021">
    <property type="entry name" value="Prot-tyrosine_phosphatase-like"/>
</dbReference>
<accession>A0A1Y2HMB8</accession>
<name>A0A1Y2HMB8_9FUNG</name>
<evidence type="ECO:0000259" key="6">
    <source>
        <dbReference type="PROSITE" id="PS50054"/>
    </source>
</evidence>
<dbReference type="GO" id="GO:0043409">
    <property type="term" value="P:negative regulation of MAPK cascade"/>
    <property type="evidence" value="ECO:0007669"/>
    <property type="project" value="TreeGrafter"/>
</dbReference>
<comment type="similarity">
    <text evidence="1">Belongs to the protein-tyrosine phosphatase family. Non-receptor class dual specificity subfamily.</text>
</comment>
<keyword evidence="9" id="KW-1185">Reference proteome</keyword>
<proteinExistence type="inferred from homology"/>
<dbReference type="SUPFAM" id="SSF52799">
    <property type="entry name" value="(Phosphotyrosine protein) phosphatases II"/>
    <property type="match status" value="1"/>
</dbReference>
<dbReference type="Proteomes" id="UP000193411">
    <property type="component" value="Unassembled WGS sequence"/>
</dbReference>
<keyword evidence="5" id="KW-0812">Transmembrane</keyword>
<dbReference type="GO" id="GO:0004725">
    <property type="term" value="F:protein tyrosine phosphatase activity"/>
    <property type="evidence" value="ECO:0007669"/>
    <property type="project" value="UniProtKB-EC"/>
</dbReference>
<comment type="caution">
    <text evidence="8">The sequence shown here is derived from an EMBL/GenBank/DDBJ whole genome shotgun (WGS) entry which is preliminary data.</text>
</comment>
<dbReference type="PROSITE" id="PS00383">
    <property type="entry name" value="TYR_PHOSPHATASE_1"/>
    <property type="match status" value="1"/>
</dbReference>
<evidence type="ECO:0000313" key="8">
    <source>
        <dbReference type="EMBL" id="ORZ35114.1"/>
    </source>
</evidence>
<dbReference type="Gene3D" id="3.90.190.10">
    <property type="entry name" value="Protein tyrosine phosphatase superfamily"/>
    <property type="match status" value="1"/>
</dbReference>
<dbReference type="PROSITE" id="PS50056">
    <property type="entry name" value="TYR_PHOSPHATASE_2"/>
    <property type="match status" value="1"/>
</dbReference>
<dbReference type="InterPro" id="IPR016130">
    <property type="entry name" value="Tyr_Pase_AS"/>
</dbReference>
<dbReference type="STRING" id="765915.A0A1Y2HMB8"/>
<dbReference type="GO" id="GO:0005737">
    <property type="term" value="C:cytoplasm"/>
    <property type="evidence" value="ECO:0007669"/>
    <property type="project" value="TreeGrafter"/>
</dbReference>
<evidence type="ECO:0000256" key="3">
    <source>
        <dbReference type="ARBA" id="ARBA00022801"/>
    </source>
</evidence>
<dbReference type="InterPro" id="IPR020422">
    <property type="entry name" value="TYR_PHOSPHATASE_DUAL_dom"/>
</dbReference>
<reference evidence="8 9" key="1">
    <citation type="submission" date="2016-07" db="EMBL/GenBank/DDBJ databases">
        <title>Pervasive Adenine N6-methylation of Active Genes in Fungi.</title>
        <authorList>
            <consortium name="DOE Joint Genome Institute"/>
            <person name="Mondo S.J."/>
            <person name="Dannebaum R.O."/>
            <person name="Kuo R.C."/>
            <person name="Labutti K."/>
            <person name="Haridas S."/>
            <person name="Kuo A."/>
            <person name="Salamov A."/>
            <person name="Ahrendt S.R."/>
            <person name="Lipzen A."/>
            <person name="Sullivan W."/>
            <person name="Andreopoulos W.B."/>
            <person name="Clum A."/>
            <person name="Lindquist E."/>
            <person name="Daum C."/>
            <person name="Ramamoorthy G.K."/>
            <person name="Gryganskyi A."/>
            <person name="Culley D."/>
            <person name="Magnuson J.K."/>
            <person name="James T.Y."/>
            <person name="O'Malley M.A."/>
            <person name="Stajich J.E."/>
            <person name="Spatafora J.W."/>
            <person name="Visel A."/>
            <person name="Grigoriev I.V."/>
        </authorList>
    </citation>
    <scope>NUCLEOTIDE SEQUENCE [LARGE SCALE GENOMIC DNA]</scope>
    <source>
        <strain evidence="8 9">PL171</strain>
    </source>
</reference>
<organism evidence="8 9">
    <name type="scientific">Catenaria anguillulae PL171</name>
    <dbReference type="NCBI Taxonomy" id="765915"/>
    <lineage>
        <taxon>Eukaryota</taxon>
        <taxon>Fungi</taxon>
        <taxon>Fungi incertae sedis</taxon>
        <taxon>Blastocladiomycota</taxon>
        <taxon>Blastocladiomycetes</taxon>
        <taxon>Blastocladiales</taxon>
        <taxon>Catenariaceae</taxon>
        <taxon>Catenaria</taxon>
    </lineage>
</organism>
<feature type="non-terminal residue" evidence="8">
    <location>
        <position position="81"/>
    </location>
</feature>
<dbReference type="PANTHER" id="PTHR10159:SF519">
    <property type="entry name" value="DUAL SPECIFICITY PROTEIN PHOSPHATASE MPK3"/>
    <property type="match status" value="1"/>
</dbReference>
<sequence length="81" mass="9070">MSHAPNLADHLPTALAFIDTHLVAGRPVLVHCMCGVSRSAAVVLAYLMWKAKWGFRTAYEHVKARRNISPNMHLVCQLVEF</sequence>
<evidence type="ECO:0000256" key="2">
    <source>
        <dbReference type="ARBA" id="ARBA00013064"/>
    </source>
</evidence>
<dbReference type="InterPro" id="IPR000387">
    <property type="entry name" value="Tyr_Pase_dom"/>
</dbReference>
<dbReference type="EMBL" id="MCFL01000024">
    <property type="protein sequence ID" value="ORZ35114.1"/>
    <property type="molecule type" value="Genomic_DNA"/>
</dbReference>
<dbReference type="SMART" id="SM00195">
    <property type="entry name" value="DSPc"/>
    <property type="match status" value="1"/>
</dbReference>
<dbReference type="PROSITE" id="PS50054">
    <property type="entry name" value="TYR_PHOSPHATASE_DUAL"/>
    <property type="match status" value="1"/>
</dbReference>
<evidence type="ECO:0000256" key="1">
    <source>
        <dbReference type="ARBA" id="ARBA00008601"/>
    </source>
</evidence>
<evidence type="ECO:0000256" key="5">
    <source>
        <dbReference type="SAM" id="Phobius"/>
    </source>
</evidence>
<feature type="domain" description="Tyrosine specific protein phosphatases" evidence="7">
    <location>
        <begin position="25"/>
        <end position="66"/>
    </location>
</feature>
<keyword evidence="3" id="KW-0378">Hydrolase</keyword>
<keyword evidence="4" id="KW-0904">Protein phosphatase</keyword>
<dbReference type="EC" id="3.1.3.48" evidence="2"/>
<dbReference type="OrthoDB" id="273181at2759"/>
<keyword evidence="5" id="KW-0472">Membrane</keyword>
<evidence type="ECO:0000313" key="9">
    <source>
        <dbReference type="Proteomes" id="UP000193411"/>
    </source>
</evidence>
<feature type="transmembrane region" description="Helical" evidence="5">
    <location>
        <begin position="28"/>
        <end position="49"/>
    </location>
</feature>
<evidence type="ECO:0000256" key="4">
    <source>
        <dbReference type="ARBA" id="ARBA00022912"/>
    </source>
</evidence>